<gene>
    <name evidence="1" type="ORF">L2A60_10515</name>
</gene>
<proteinExistence type="predicted"/>
<accession>A0ABS9DZL5</accession>
<dbReference type="RefSeq" id="WP_235704344.1">
    <property type="nucleotide sequence ID" value="NZ_JAKGBZ010000018.1"/>
</dbReference>
<sequence length="80" mass="9021">MNLQIRDPRARELARRIAQRRHISMTEAVVEALEAEYRRVAARQSLAERLGAIADELAALAKPGGRDMTKDEIDAMWGHP</sequence>
<protein>
    <submittedName>
        <fullName evidence="1">Type II toxin-antitoxin system VapB family antitoxin</fullName>
    </submittedName>
</protein>
<evidence type="ECO:0000313" key="2">
    <source>
        <dbReference type="Proteomes" id="UP001521209"/>
    </source>
</evidence>
<keyword evidence="2" id="KW-1185">Reference proteome</keyword>
<organism evidence="1 2">
    <name type="scientific">Acidiphilium iwatense</name>
    <dbReference type="NCBI Taxonomy" id="768198"/>
    <lineage>
        <taxon>Bacteria</taxon>
        <taxon>Pseudomonadati</taxon>
        <taxon>Pseudomonadota</taxon>
        <taxon>Alphaproteobacteria</taxon>
        <taxon>Acetobacterales</taxon>
        <taxon>Acidocellaceae</taxon>
        <taxon>Acidiphilium</taxon>
    </lineage>
</organism>
<evidence type="ECO:0000313" key="1">
    <source>
        <dbReference type="EMBL" id="MCF3947111.1"/>
    </source>
</evidence>
<dbReference type="InterPro" id="IPR011660">
    <property type="entry name" value="VapB-like"/>
</dbReference>
<dbReference type="Pfam" id="PF07704">
    <property type="entry name" value="PSK_trans_fac"/>
    <property type="match status" value="1"/>
</dbReference>
<reference evidence="1 2" key="1">
    <citation type="submission" date="2022-01" db="EMBL/GenBank/DDBJ databases">
        <authorList>
            <person name="Won M."/>
            <person name="Kim S.-J."/>
            <person name="Kwon S.-W."/>
        </authorList>
    </citation>
    <scope>NUCLEOTIDE SEQUENCE [LARGE SCALE GENOMIC DNA]</scope>
    <source>
        <strain evidence="1 2">KCTC 23505</strain>
    </source>
</reference>
<comment type="caution">
    <text evidence="1">The sequence shown here is derived from an EMBL/GenBank/DDBJ whole genome shotgun (WGS) entry which is preliminary data.</text>
</comment>
<name>A0ABS9DZL5_9PROT</name>
<dbReference type="Proteomes" id="UP001521209">
    <property type="component" value="Unassembled WGS sequence"/>
</dbReference>
<dbReference type="EMBL" id="JAKGBZ010000018">
    <property type="protein sequence ID" value="MCF3947111.1"/>
    <property type="molecule type" value="Genomic_DNA"/>
</dbReference>